<name>A0ABV8ADW0_9DEIO</name>
<reference evidence="3" key="1">
    <citation type="journal article" date="2019" name="Int. J. Syst. Evol. Microbiol.">
        <title>The Global Catalogue of Microorganisms (GCM) 10K type strain sequencing project: providing services to taxonomists for standard genome sequencing and annotation.</title>
        <authorList>
            <consortium name="The Broad Institute Genomics Platform"/>
            <consortium name="The Broad Institute Genome Sequencing Center for Infectious Disease"/>
            <person name="Wu L."/>
            <person name="Ma J."/>
        </authorList>
    </citation>
    <scope>NUCLEOTIDE SEQUENCE [LARGE SCALE GENOMIC DNA]</scope>
    <source>
        <strain evidence="3">CCTCC AB 2013263</strain>
    </source>
</reference>
<dbReference type="InterPro" id="IPR002725">
    <property type="entry name" value="YgjP-like_metallopeptidase"/>
</dbReference>
<dbReference type="PANTHER" id="PTHR30399:SF1">
    <property type="entry name" value="UTP PYROPHOSPHATASE"/>
    <property type="match status" value="1"/>
</dbReference>
<dbReference type="CDD" id="cd07344">
    <property type="entry name" value="M48_yhfN_like"/>
    <property type="match status" value="1"/>
</dbReference>
<protein>
    <submittedName>
        <fullName evidence="2">M48 family metallopeptidase</fullName>
    </submittedName>
</protein>
<evidence type="ECO:0000313" key="3">
    <source>
        <dbReference type="Proteomes" id="UP001595748"/>
    </source>
</evidence>
<sequence>MPAPLSRDPEVLLVGRVEVLLKRSASRRTLGLQVRNGVASAHAPLRMSRELILGFLEAKRDWLEKHVRQQQAQQPVVREWREGDLVPFLGGTLTVRLIHASRAERRGDELYVPASDTALHLKKWSRKAVLQPFTDIVQEYAAQLGASGRLGRVAVSDTRTRWGSCTAQGDIRLHWALSRAPLEVLHYVALHEAAHLLELNHSPRYWAHVKRLMPGHAAQRRWLKEHGHTLLG</sequence>
<dbReference type="RefSeq" id="WP_380080717.1">
    <property type="nucleotide sequence ID" value="NZ_JBHRZF010000214.1"/>
</dbReference>
<dbReference type="EMBL" id="JBHRZF010000214">
    <property type="protein sequence ID" value="MFC3862781.1"/>
    <property type="molecule type" value="Genomic_DNA"/>
</dbReference>
<dbReference type="InterPro" id="IPR053136">
    <property type="entry name" value="UTP_pyrophosphatase-like"/>
</dbReference>
<dbReference type="Proteomes" id="UP001595748">
    <property type="component" value="Unassembled WGS sequence"/>
</dbReference>
<proteinExistence type="predicted"/>
<comment type="caution">
    <text evidence="2">The sequence shown here is derived from an EMBL/GenBank/DDBJ whole genome shotgun (WGS) entry which is preliminary data.</text>
</comment>
<dbReference type="Pfam" id="PF01863">
    <property type="entry name" value="YgjP-like"/>
    <property type="match status" value="1"/>
</dbReference>
<evidence type="ECO:0000313" key="2">
    <source>
        <dbReference type="EMBL" id="MFC3862781.1"/>
    </source>
</evidence>
<dbReference type="Gene3D" id="3.30.2010.10">
    <property type="entry name" value="Metalloproteases ('zincins'), catalytic domain"/>
    <property type="match status" value="1"/>
</dbReference>
<feature type="domain" description="YgjP-like metallopeptidase" evidence="1">
    <location>
        <begin position="28"/>
        <end position="226"/>
    </location>
</feature>
<dbReference type="PANTHER" id="PTHR30399">
    <property type="entry name" value="UNCHARACTERIZED PROTEIN YGJP"/>
    <property type="match status" value="1"/>
</dbReference>
<gene>
    <name evidence="2" type="ORF">ACFOPQ_18615</name>
</gene>
<evidence type="ECO:0000259" key="1">
    <source>
        <dbReference type="Pfam" id="PF01863"/>
    </source>
</evidence>
<accession>A0ABV8ADW0</accession>
<keyword evidence="3" id="KW-1185">Reference proteome</keyword>
<organism evidence="2 3">
    <name type="scientific">Deinococcus antarcticus</name>
    <dbReference type="NCBI Taxonomy" id="1298767"/>
    <lineage>
        <taxon>Bacteria</taxon>
        <taxon>Thermotogati</taxon>
        <taxon>Deinococcota</taxon>
        <taxon>Deinococci</taxon>
        <taxon>Deinococcales</taxon>
        <taxon>Deinococcaceae</taxon>
        <taxon>Deinococcus</taxon>
    </lineage>
</organism>